<dbReference type="NCBIfam" id="NF037982">
    <property type="entry name" value="Nramp_1"/>
    <property type="match status" value="1"/>
</dbReference>
<comment type="caution">
    <text evidence="7">The sequence shown here is derived from an EMBL/GenBank/DDBJ whole genome shotgun (WGS) entry which is preliminary data.</text>
</comment>
<keyword evidence="3 6" id="KW-0812">Transmembrane</keyword>
<dbReference type="RefSeq" id="WP_344650325.1">
    <property type="nucleotide sequence ID" value="NZ_BAAAGX010000016.1"/>
</dbReference>
<feature type="transmembrane region" description="Helical" evidence="6">
    <location>
        <begin position="245"/>
        <end position="267"/>
    </location>
</feature>
<feature type="transmembrane region" description="Helical" evidence="6">
    <location>
        <begin position="385"/>
        <end position="407"/>
    </location>
</feature>
<feature type="transmembrane region" description="Helical" evidence="6">
    <location>
        <begin position="99"/>
        <end position="123"/>
    </location>
</feature>
<keyword evidence="5 6" id="KW-0472">Membrane</keyword>
<feature type="transmembrane region" description="Helical" evidence="6">
    <location>
        <begin position="326"/>
        <end position="344"/>
    </location>
</feature>
<protein>
    <submittedName>
        <fullName evidence="7">Nramp family divalent metal transporter</fullName>
    </submittedName>
</protein>
<gene>
    <name evidence="7" type="ORF">GCM10009539_39460</name>
</gene>
<reference evidence="8" key="1">
    <citation type="journal article" date="2019" name="Int. J. Syst. Evol. Microbiol.">
        <title>The Global Catalogue of Microorganisms (GCM) 10K type strain sequencing project: providing services to taxonomists for standard genome sequencing and annotation.</title>
        <authorList>
            <consortium name="The Broad Institute Genomics Platform"/>
            <consortium name="The Broad Institute Genome Sequencing Center for Infectious Disease"/>
            <person name="Wu L."/>
            <person name="Ma J."/>
        </authorList>
    </citation>
    <scope>NUCLEOTIDE SEQUENCE [LARGE SCALE GENOMIC DNA]</scope>
    <source>
        <strain evidence="8">JCM 10425</strain>
    </source>
</reference>
<feature type="transmembrane region" description="Helical" evidence="6">
    <location>
        <begin position="129"/>
        <end position="149"/>
    </location>
</feature>
<keyword evidence="4 6" id="KW-1133">Transmembrane helix</keyword>
<evidence type="ECO:0000256" key="1">
    <source>
        <dbReference type="ARBA" id="ARBA00004141"/>
    </source>
</evidence>
<evidence type="ECO:0000256" key="3">
    <source>
        <dbReference type="ARBA" id="ARBA00022692"/>
    </source>
</evidence>
<dbReference type="InterPro" id="IPR001046">
    <property type="entry name" value="NRAMP_fam"/>
</dbReference>
<evidence type="ECO:0000313" key="7">
    <source>
        <dbReference type="EMBL" id="GAA0250397.1"/>
    </source>
</evidence>
<sequence>MTAVAVDAPAVRASRRLLPASAGTIAPALLVSAGYVDPGNWGTDVAAGAQFGYRLVWVLALATVLALFLQYLSARLGLASGQDLASLLRTRLPRPARAALVPPILGVLVITEIVEVLGVVIGVQLLTGWSTGASVAVATALILAVLVAPPGVGRRTVYTCLGLVGAVYLSVLFQHGVGDVVAGLRPAPLPPGGIVVAAGLIGAVVMPHNILLHSALARDLREAADRTDGGRATPRRLARLSRRSLITTGAALGVAFAVNCAIMSITASGAGSGTDLADALGSVGAVTTVLFAITLIGAGLASSTANGMVSADVISRLVPGFPAPPAVRRIACLIPAALIAGSGLPQVTVLVWSQVLLTVALPLVLVPLVWFSAQRRTMGAWRLSPVTRVLAGLVVAGMFAAGAASLFA</sequence>
<feature type="transmembrane region" description="Helical" evidence="6">
    <location>
        <begin position="350"/>
        <end position="373"/>
    </location>
</feature>
<feature type="transmembrane region" description="Helical" evidence="6">
    <location>
        <begin position="17"/>
        <end position="36"/>
    </location>
</feature>
<feature type="transmembrane region" description="Helical" evidence="6">
    <location>
        <begin position="279"/>
        <end position="305"/>
    </location>
</feature>
<dbReference type="PANTHER" id="PTHR11706:SF33">
    <property type="entry name" value="NATURAL RESISTANCE-ASSOCIATED MACROPHAGE PROTEIN 2"/>
    <property type="match status" value="1"/>
</dbReference>
<comment type="subcellular location">
    <subcellularLocation>
        <location evidence="1">Membrane</location>
        <topology evidence="1">Multi-pass membrane protein</topology>
    </subcellularLocation>
</comment>
<dbReference type="Proteomes" id="UP001500967">
    <property type="component" value="Unassembled WGS sequence"/>
</dbReference>
<dbReference type="PANTHER" id="PTHR11706">
    <property type="entry name" value="SOLUTE CARRIER PROTEIN FAMILY 11 MEMBER"/>
    <property type="match status" value="1"/>
</dbReference>
<organism evidence="7 8">
    <name type="scientific">Cryptosporangium japonicum</name>
    <dbReference type="NCBI Taxonomy" id="80872"/>
    <lineage>
        <taxon>Bacteria</taxon>
        <taxon>Bacillati</taxon>
        <taxon>Actinomycetota</taxon>
        <taxon>Actinomycetes</taxon>
        <taxon>Cryptosporangiales</taxon>
        <taxon>Cryptosporangiaceae</taxon>
        <taxon>Cryptosporangium</taxon>
    </lineage>
</organism>
<proteinExistence type="predicted"/>
<name>A0ABP3E542_9ACTN</name>
<evidence type="ECO:0000313" key="8">
    <source>
        <dbReference type="Proteomes" id="UP001500967"/>
    </source>
</evidence>
<keyword evidence="2" id="KW-0813">Transport</keyword>
<feature type="transmembrane region" description="Helical" evidence="6">
    <location>
        <begin position="156"/>
        <end position="173"/>
    </location>
</feature>
<evidence type="ECO:0000256" key="6">
    <source>
        <dbReference type="SAM" id="Phobius"/>
    </source>
</evidence>
<dbReference type="PRINTS" id="PR00447">
    <property type="entry name" value="NATRESASSCMP"/>
</dbReference>
<accession>A0ABP3E542</accession>
<feature type="transmembrane region" description="Helical" evidence="6">
    <location>
        <begin position="56"/>
        <end position="78"/>
    </location>
</feature>
<evidence type="ECO:0000256" key="2">
    <source>
        <dbReference type="ARBA" id="ARBA00022448"/>
    </source>
</evidence>
<evidence type="ECO:0000256" key="4">
    <source>
        <dbReference type="ARBA" id="ARBA00022989"/>
    </source>
</evidence>
<evidence type="ECO:0000256" key="5">
    <source>
        <dbReference type="ARBA" id="ARBA00023136"/>
    </source>
</evidence>
<dbReference type="Pfam" id="PF01566">
    <property type="entry name" value="Nramp"/>
    <property type="match status" value="1"/>
</dbReference>
<dbReference type="EMBL" id="BAAAGX010000016">
    <property type="protein sequence ID" value="GAA0250397.1"/>
    <property type="molecule type" value="Genomic_DNA"/>
</dbReference>
<keyword evidence="8" id="KW-1185">Reference proteome</keyword>
<feature type="transmembrane region" description="Helical" evidence="6">
    <location>
        <begin position="193"/>
        <end position="212"/>
    </location>
</feature>